<dbReference type="EMBL" id="JAUEPO010000005">
    <property type="protein sequence ID" value="KAK3320681.1"/>
    <property type="molecule type" value="Genomic_DNA"/>
</dbReference>
<comment type="caution">
    <text evidence="3">The sequence shown here is derived from an EMBL/GenBank/DDBJ whole genome shotgun (WGS) entry which is preliminary data.</text>
</comment>
<evidence type="ECO:0000313" key="4">
    <source>
        <dbReference type="Proteomes" id="UP001286456"/>
    </source>
</evidence>
<evidence type="ECO:0000256" key="2">
    <source>
        <dbReference type="SAM" id="Phobius"/>
    </source>
</evidence>
<feature type="region of interest" description="Disordered" evidence="1">
    <location>
        <begin position="107"/>
        <end position="135"/>
    </location>
</feature>
<reference evidence="3" key="2">
    <citation type="submission" date="2023-06" db="EMBL/GenBank/DDBJ databases">
        <authorList>
            <consortium name="Lawrence Berkeley National Laboratory"/>
            <person name="Haridas S."/>
            <person name="Hensen N."/>
            <person name="Bonometti L."/>
            <person name="Westerberg I."/>
            <person name="Brannstrom I.O."/>
            <person name="Guillou S."/>
            <person name="Cros-Aarteil S."/>
            <person name="Calhoun S."/>
            <person name="Kuo A."/>
            <person name="Mondo S."/>
            <person name="Pangilinan J."/>
            <person name="Riley R."/>
            <person name="Labutti K."/>
            <person name="Andreopoulos B."/>
            <person name="Lipzen A."/>
            <person name="Chen C."/>
            <person name="Yanf M."/>
            <person name="Daum C."/>
            <person name="Ng V."/>
            <person name="Clum A."/>
            <person name="Steindorff A."/>
            <person name="Ohm R."/>
            <person name="Martin F."/>
            <person name="Silar P."/>
            <person name="Natvig D."/>
            <person name="Lalanne C."/>
            <person name="Gautier V."/>
            <person name="Ament-Velasquez S.L."/>
            <person name="Kruys A."/>
            <person name="Hutchinson M.I."/>
            <person name="Powell A.J."/>
            <person name="Barry K."/>
            <person name="Miller A.N."/>
            <person name="Grigoriev I.V."/>
            <person name="Debuchy R."/>
            <person name="Gladieux P."/>
            <person name="Thoren M.H."/>
            <person name="Johannesson H."/>
        </authorList>
    </citation>
    <scope>NUCLEOTIDE SEQUENCE</scope>
    <source>
        <strain evidence="3">SMH4131-1</strain>
    </source>
</reference>
<keyword evidence="2" id="KW-0472">Membrane</keyword>
<evidence type="ECO:0000313" key="3">
    <source>
        <dbReference type="EMBL" id="KAK3320681.1"/>
    </source>
</evidence>
<feature type="compositionally biased region" description="Basic and acidic residues" evidence="1">
    <location>
        <begin position="116"/>
        <end position="125"/>
    </location>
</feature>
<organism evidence="3 4">
    <name type="scientific">Cercophora scortea</name>
    <dbReference type="NCBI Taxonomy" id="314031"/>
    <lineage>
        <taxon>Eukaryota</taxon>
        <taxon>Fungi</taxon>
        <taxon>Dikarya</taxon>
        <taxon>Ascomycota</taxon>
        <taxon>Pezizomycotina</taxon>
        <taxon>Sordariomycetes</taxon>
        <taxon>Sordariomycetidae</taxon>
        <taxon>Sordariales</taxon>
        <taxon>Lasiosphaeriaceae</taxon>
        <taxon>Cercophora</taxon>
    </lineage>
</organism>
<feature type="transmembrane region" description="Helical" evidence="2">
    <location>
        <begin position="41"/>
        <end position="62"/>
    </location>
</feature>
<name>A0AAE0I8Z4_9PEZI</name>
<feature type="region of interest" description="Disordered" evidence="1">
    <location>
        <begin position="75"/>
        <end position="94"/>
    </location>
</feature>
<gene>
    <name evidence="3" type="ORF">B0T19DRAFT_245221</name>
</gene>
<keyword evidence="2" id="KW-0812">Transmembrane</keyword>
<keyword evidence="4" id="KW-1185">Reference proteome</keyword>
<keyword evidence="2" id="KW-1133">Transmembrane helix</keyword>
<sequence length="210" mass="22911">MHISDNRLPDRQQTTAETQTDGCLAVGWPCRLPTPKKQQASVRACVSVSWLFAIAPWLFLWLMERSISSLKPAAASRNAFPKPPPHPPAKHARGQHLVGPVLKLGAQARRHTPSPGREDATLDKSARRRLPPAVLPRPGSNLPQRLLSCRCYCICTASAVSVNGLLPCLLFRPAEPRTVGERSLPWPATAAAYARLGAPRALRCVGIYLP</sequence>
<proteinExistence type="predicted"/>
<evidence type="ECO:0000256" key="1">
    <source>
        <dbReference type="SAM" id="MobiDB-lite"/>
    </source>
</evidence>
<protein>
    <submittedName>
        <fullName evidence="3">Uncharacterized protein</fullName>
    </submittedName>
</protein>
<accession>A0AAE0I8Z4</accession>
<reference evidence="3" key="1">
    <citation type="journal article" date="2023" name="Mol. Phylogenet. Evol.">
        <title>Genome-scale phylogeny and comparative genomics of the fungal order Sordariales.</title>
        <authorList>
            <person name="Hensen N."/>
            <person name="Bonometti L."/>
            <person name="Westerberg I."/>
            <person name="Brannstrom I.O."/>
            <person name="Guillou S."/>
            <person name="Cros-Aarteil S."/>
            <person name="Calhoun S."/>
            <person name="Haridas S."/>
            <person name="Kuo A."/>
            <person name="Mondo S."/>
            <person name="Pangilinan J."/>
            <person name="Riley R."/>
            <person name="LaButti K."/>
            <person name="Andreopoulos B."/>
            <person name="Lipzen A."/>
            <person name="Chen C."/>
            <person name="Yan M."/>
            <person name="Daum C."/>
            <person name="Ng V."/>
            <person name="Clum A."/>
            <person name="Steindorff A."/>
            <person name="Ohm R.A."/>
            <person name="Martin F."/>
            <person name="Silar P."/>
            <person name="Natvig D.O."/>
            <person name="Lalanne C."/>
            <person name="Gautier V."/>
            <person name="Ament-Velasquez S.L."/>
            <person name="Kruys A."/>
            <person name="Hutchinson M.I."/>
            <person name="Powell A.J."/>
            <person name="Barry K."/>
            <person name="Miller A.N."/>
            <person name="Grigoriev I.V."/>
            <person name="Debuchy R."/>
            <person name="Gladieux P."/>
            <person name="Hiltunen Thoren M."/>
            <person name="Johannesson H."/>
        </authorList>
    </citation>
    <scope>NUCLEOTIDE SEQUENCE</scope>
    <source>
        <strain evidence="3">SMH4131-1</strain>
    </source>
</reference>
<dbReference type="Proteomes" id="UP001286456">
    <property type="component" value="Unassembled WGS sequence"/>
</dbReference>
<dbReference type="AlphaFoldDB" id="A0AAE0I8Z4"/>